<dbReference type="Pfam" id="PF14416">
    <property type="entry name" value="PMR5N"/>
    <property type="match status" value="1"/>
</dbReference>
<sequence>MLKEIEVVTCSMVEDLVSLISGPKPRSWLSVSKLLHRRRIACEAAGRNVNEFEKVDIALKSFEIRKYEIINVEMQNQLKDLELLIQDLEASISSSTTHPQFLHFKPIDANPTTRSNPSATGDSSCDYSDGSWVYYPNAGFDRYDSSCKGIFKGWNCILNNKSNGRDIIKWRWKPRNCDLPPFDPLQFLHSYRGFIGDSLNRNMFVSLFCTLKRVSNDVKKWRPAGVDRGFTFLHYNLTIGDFRHRSNKHAPSNFNFNILIVTICGDLNKFFKETDRTESEKPDLNFVNKTEFASHYNPEQWQLHQPYYFACKEKESKWGGSL</sequence>
<dbReference type="GO" id="GO:0016020">
    <property type="term" value="C:membrane"/>
    <property type="evidence" value="ECO:0007669"/>
    <property type="project" value="UniProtKB-SubCell"/>
</dbReference>
<dbReference type="AlphaFoldDB" id="A0A2P5X5D5"/>
<feature type="compositionally biased region" description="Polar residues" evidence="8">
    <location>
        <begin position="110"/>
        <end position="125"/>
    </location>
</feature>
<evidence type="ECO:0000313" key="11">
    <source>
        <dbReference type="EMBL" id="PPR98552.1"/>
    </source>
</evidence>
<dbReference type="PANTHER" id="PTHR32285">
    <property type="entry name" value="PROTEIN TRICHOME BIREFRINGENCE-LIKE 9-RELATED"/>
    <property type="match status" value="1"/>
</dbReference>
<feature type="domain" description="Trichome birefringence-like N-terminal" evidence="10">
    <location>
        <begin position="124"/>
        <end position="178"/>
    </location>
</feature>
<evidence type="ECO:0000256" key="5">
    <source>
        <dbReference type="ARBA" id="ARBA00022989"/>
    </source>
</evidence>
<feature type="coiled-coil region" evidence="7">
    <location>
        <begin position="64"/>
        <end position="91"/>
    </location>
</feature>
<proteinExistence type="inferred from homology"/>
<dbReference type="GO" id="GO:0048367">
    <property type="term" value="P:shoot system development"/>
    <property type="evidence" value="ECO:0007669"/>
    <property type="project" value="InterPro"/>
</dbReference>
<evidence type="ECO:0000313" key="12">
    <source>
        <dbReference type="Proteomes" id="UP000239757"/>
    </source>
</evidence>
<evidence type="ECO:0000256" key="4">
    <source>
        <dbReference type="ARBA" id="ARBA00022968"/>
    </source>
</evidence>
<dbReference type="GO" id="GO:0005794">
    <property type="term" value="C:Golgi apparatus"/>
    <property type="evidence" value="ECO:0007669"/>
    <property type="project" value="TreeGrafter"/>
</dbReference>
<dbReference type="Pfam" id="PF03087">
    <property type="entry name" value="BPS1"/>
    <property type="match status" value="1"/>
</dbReference>
<keyword evidence="6" id="KW-0472">Membrane</keyword>
<dbReference type="InterPro" id="IPR029962">
    <property type="entry name" value="TBL"/>
</dbReference>
<accession>A0A2P5X5D5</accession>
<dbReference type="Proteomes" id="UP000239757">
    <property type="component" value="Unassembled WGS sequence"/>
</dbReference>
<dbReference type="InterPro" id="IPR004320">
    <property type="entry name" value="BPS1_pln"/>
</dbReference>
<dbReference type="Pfam" id="PF13839">
    <property type="entry name" value="PC-Esterase"/>
    <property type="match status" value="1"/>
</dbReference>
<dbReference type="GO" id="GO:0048364">
    <property type="term" value="P:root development"/>
    <property type="evidence" value="ECO:0007669"/>
    <property type="project" value="InterPro"/>
</dbReference>
<feature type="region of interest" description="Disordered" evidence="8">
    <location>
        <begin position="106"/>
        <end position="125"/>
    </location>
</feature>
<evidence type="ECO:0000256" key="7">
    <source>
        <dbReference type="SAM" id="Coils"/>
    </source>
</evidence>
<evidence type="ECO:0000256" key="6">
    <source>
        <dbReference type="ARBA" id="ARBA00023136"/>
    </source>
</evidence>
<dbReference type="InterPro" id="IPR025846">
    <property type="entry name" value="TBL_N"/>
</dbReference>
<evidence type="ECO:0000256" key="8">
    <source>
        <dbReference type="SAM" id="MobiDB-lite"/>
    </source>
</evidence>
<evidence type="ECO:0000259" key="10">
    <source>
        <dbReference type="Pfam" id="PF14416"/>
    </source>
</evidence>
<dbReference type="OrthoDB" id="974429at2759"/>
<dbReference type="InterPro" id="IPR026057">
    <property type="entry name" value="TBL_C"/>
</dbReference>
<gene>
    <name evidence="11" type="ORF">GOBAR_AA22111</name>
</gene>
<name>A0A2P5X5D5_GOSBA</name>
<feature type="domain" description="Trichome birefringence-like C-terminal" evidence="9">
    <location>
        <begin position="179"/>
        <end position="243"/>
    </location>
</feature>
<dbReference type="EMBL" id="KZ665636">
    <property type="protein sequence ID" value="PPR98552.1"/>
    <property type="molecule type" value="Genomic_DNA"/>
</dbReference>
<evidence type="ECO:0000256" key="1">
    <source>
        <dbReference type="ARBA" id="ARBA00004167"/>
    </source>
</evidence>
<evidence type="ECO:0000259" key="9">
    <source>
        <dbReference type="Pfam" id="PF13839"/>
    </source>
</evidence>
<keyword evidence="5" id="KW-1133">Transmembrane helix</keyword>
<comment type="similarity">
    <text evidence="2">Belongs to the PC-esterase family. TBL subfamily.</text>
</comment>
<dbReference type="PANTHER" id="PTHR32285:SF12">
    <property type="entry name" value="PROTEIN TRICHOME BIREFRINGENCE-LIKE 13"/>
    <property type="match status" value="1"/>
</dbReference>
<evidence type="ECO:0000256" key="2">
    <source>
        <dbReference type="ARBA" id="ARBA00007727"/>
    </source>
</evidence>
<keyword evidence="7" id="KW-0175">Coiled coil</keyword>
<protein>
    <submittedName>
        <fullName evidence="11">Uncharacterized protein</fullName>
    </submittedName>
</protein>
<keyword evidence="4" id="KW-0735">Signal-anchor</keyword>
<comment type="subcellular location">
    <subcellularLocation>
        <location evidence="1">Membrane</location>
        <topology evidence="1">Single-pass membrane protein</topology>
    </subcellularLocation>
</comment>
<reference evidence="11 12" key="1">
    <citation type="submission" date="2015-01" db="EMBL/GenBank/DDBJ databases">
        <title>Genome of allotetraploid Gossypium barbadense reveals genomic plasticity and fiber elongation in cotton evolution.</title>
        <authorList>
            <person name="Chen X."/>
            <person name="Liu X."/>
            <person name="Zhao B."/>
            <person name="Zheng H."/>
            <person name="Hu Y."/>
            <person name="Lu G."/>
            <person name="Yang C."/>
            <person name="Chen J."/>
            <person name="Shan C."/>
            <person name="Zhang L."/>
            <person name="Zhou Y."/>
            <person name="Wang L."/>
            <person name="Guo W."/>
            <person name="Bai Y."/>
            <person name="Ruan J."/>
            <person name="Shangguan X."/>
            <person name="Mao Y."/>
            <person name="Jiang J."/>
            <person name="Zhu Y."/>
            <person name="Lei J."/>
            <person name="Kang H."/>
            <person name="Chen S."/>
            <person name="He X."/>
            <person name="Wang R."/>
            <person name="Wang Y."/>
            <person name="Chen J."/>
            <person name="Wang L."/>
            <person name="Yu S."/>
            <person name="Wang B."/>
            <person name="Wei J."/>
            <person name="Song S."/>
            <person name="Lu X."/>
            <person name="Gao Z."/>
            <person name="Gu W."/>
            <person name="Deng X."/>
            <person name="Ma D."/>
            <person name="Wang S."/>
            <person name="Liang W."/>
            <person name="Fang L."/>
            <person name="Cai C."/>
            <person name="Zhu X."/>
            <person name="Zhou B."/>
            <person name="Zhang Y."/>
            <person name="Chen Z."/>
            <person name="Xu S."/>
            <person name="Zhu R."/>
            <person name="Wang S."/>
            <person name="Zhang T."/>
            <person name="Zhao G."/>
        </authorList>
    </citation>
    <scope>NUCLEOTIDE SEQUENCE [LARGE SCALE GENOMIC DNA]</scope>
    <source>
        <strain evidence="12">cv. Xinhai21</strain>
        <tissue evidence="11">Leaf</tissue>
    </source>
</reference>
<organism evidence="11 12">
    <name type="scientific">Gossypium barbadense</name>
    <name type="common">Sea Island cotton</name>
    <name type="synonym">Hibiscus barbadensis</name>
    <dbReference type="NCBI Taxonomy" id="3634"/>
    <lineage>
        <taxon>Eukaryota</taxon>
        <taxon>Viridiplantae</taxon>
        <taxon>Streptophyta</taxon>
        <taxon>Embryophyta</taxon>
        <taxon>Tracheophyta</taxon>
        <taxon>Spermatophyta</taxon>
        <taxon>Magnoliopsida</taxon>
        <taxon>eudicotyledons</taxon>
        <taxon>Gunneridae</taxon>
        <taxon>Pentapetalae</taxon>
        <taxon>rosids</taxon>
        <taxon>malvids</taxon>
        <taxon>Malvales</taxon>
        <taxon>Malvaceae</taxon>
        <taxon>Malvoideae</taxon>
        <taxon>Gossypium</taxon>
    </lineage>
</organism>
<evidence type="ECO:0000256" key="3">
    <source>
        <dbReference type="ARBA" id="ARBA00022692"/>
    </source>
</evidence>
<keyword evidence="3" id="KW-0812">Transmembrane</keyword>
<dbReference type="GO" id="GO:0016413">
    <property type="term" value="F:O-acetyltransferase activity"/>
    <property type="evidence" value="ECO:0007669"/>
    <property type="project" value="InterPro"/>
</dbReference>